<keyword evidence="1" id="KW-1133">Transmembrane helix</keyword>
<evidence type="ECO:0008006" key="4">
    <source>
        <dbReference type="Google" id="ProtNLM"/>
    </source>
</evidence>
<evidence type="ECO:0000313" key="2">
    <source>
        <dbReference type="EMBL" id="TXG89751.1"/>
    </source>
</evidence>
<dbReference type="AlphaFoldDB" id="A0A6P2CDH4"/>
<feature type="transmembrane region" description="Helical" evidence="1">
    <location>
        <begin position="158"/>
        <end position="181"/>
    </location>
</feature>
<dbReference type="EMBL" id="QRCM01000001">
    <property type="protein sequence ID" value="TXG89751.1"/>
    <property type="molecule type" value="Genomic_DNA"/>
</dbReference>
<gene>
    <name evidence="2" type="ORF">DW322_05410</name>
</gene>
<dbReference type="Proteomes" id="UP000471120">
    <property type="component" value="Unassembled WGS sequence"/>
</dbReference>
<accession>A0A6P2CDH4</accession>
<feature type="transmembrane region" description="Helical" evidence="1">
    <location>
        <begin position="78"/>
        <end position="98"/>
    </location>
</feature>
<comment type="caution">
    <text evidence="2">The sequence shown here is derived from an EMBL/GenBank/DDBJ whole genome shotgun (WGS) entry which is preliminary data.</text>
</comment>
<feature type="transmembrane region" description="Helical" evidence="1">
    <location>
        <begin position="6"/>
        <end position="31"/>
    </location>
</feature>
<keyword evidence="1" id="KW-0472">Membrane</keyword>
<name>A0A6P2CDH4_9NOCA</name>
<organism evidence="2 3">
    <name type="scientific">Rhodococcus rhodnii</name>
    <dbReference type="NCBI Taxonomy" id="38312"/>
    <lineage>
        <taxon>Bacteria</taxon>
        <taxon>Bacillati</taxon>
        <taxon>Actinomycetota</taxon>
        <taxon>Actinomycetes</taxon>
        <taxon>Mycobacteriales</taxon>
        <taxon>Nocardiaceae</taxon>
        <taxon>Rhodococcus</taxon>
    </lineage>
</organism>
<reference evidence="2 3" key="1">
    <citation type="submission" date="2018-07" db="EMBL/GenBank/DDBJ databases">
        <title>Genome sequence of Rhodococcus rhodnii ATCC 35071 from Rhodnius prolixus.</title>
        <authorList>
            <person name="Patel V."/>
            <person name="Vogel K.J."/>
        </authorList>
    </citation>
    <scope>NUCLEOTIDE SEQUENCE [LARGE SCALE GENOMIC DNA]</scope>
    <source>
        <strain evidence="2 3">ATCC 35071</strain>
    </source>
</reference>
<feature type="transmembrane region" description="Helical" evidence="1">
    <location>
        <begin position="43"/>
        <end position="66"/>
    </location>
</feature>
<feature type="transmembrane region" description="Helical" evidence="1">
    <location>
        <begin position="119"/>
        <end position="138"/>
    </location>
</feature>
<protein>
    <recommendedName>
        <fullName evidence="4">GAP family protein</fullName>
    </recommendedName>
</protein>
<feature type="transmembrane region" description="Helical" evidence="1">
    <location>
        <begin position="202"/>
        <end position="226"/>
    </location>
</feature>
<proteinExistence type="predicted"/>
<evidence type="ECO:0000313" key="3">
    <source>
        <dbReference type="Proteomes" id="UP000471120"/>
    </source>
</evidence>
<sequence>MVRVAGFALTILALALAGVDPFGAILAIAALTAGASRRAIGAFTVVALAVPAAIGIAASLLVGASIENVDLSGIDWTSPWWAVAEATLGGVLLWWAVVRHTRPPRRSRDRAAKVTRSGAVSAGALATAAALLSASVLVDPTFLGVVVVAGREPLWLLVAAHIVWSVLSQLPLVGIAIAVAFGRHERAIAWINRMRTRFGDGASRVLTLVLGLAGLVLLADAIAYVVTGGQYLIG</sequence>
<keyword evidence="1" id="KW-0812">Transmembrane</keyword>
<evidence type="ECO:0000256" key="1">
    <source>
        <dbReference type="SAM" id="Phobius"/>
    </source>
</evidence>